<dbReference type="EMBL" id="JASBWR010000142">
    <property type="protein sequence ID" value="KAJ9091891.1"/>
    <property type="molecule type" value="Genomic_DNA"/>
</dbReference>
<evidence type="ECO:0000313" key="2">
    <source>
        <dbReference type="Proteomes" id="UP001241377"/>
    </source>
</evidence>
<name>A0ACC2UZ43_9TREE</name>
<dbReference type="Proteomes" id="UP001241377">
    <property type="component" value="Unassembled WGS sequence"/>
</dbReference>
<accession>A0ACC2UZ43</accession>
<protein>
    <submittedName>
        <fullName evidence="1">Uncharacterized protein</fullName>
    </submittedName>
</protein>
<gene>
    <name evidence="1" type="ORF">QFC19_008917</name>
</gene>
<proteinExistence type="predicted"/>
<evidence type="ECO:0000313" key="1">
    <source>
        <dbReference type="EMBL" id="KAJ9091891.1"/>
    </source>
</evidence>
<organism evidence="1 2">
    <name type="scientific">Naganishia cerealis</name>
    <dbReference type="NCBI Taxonomy" id="610337"/>
    <lineage>
        <taxon>Eukaryota</taxon>
        <taxon>Fungi</taxon>
        <taxon>Dikarya</taxon>
        <taxon>Basidiomycota</taxon>
        <taxon>Agaricomycotina</taxon>
        <taxon>Tremellomycetes</taxon>
        <taxon>Filobasidiales</taxon>
        <taxon>Filobasidiaceae</taxon>
        <taxon>Naganishia</taxon>
    </lineage>
</organism>
<sequence>MHSLLLFRTHVLNRLWYQACVNASISYGHAQSALDTHPLTPSSSHSDVEQDLSTSELRTAQRGVLDNSISMIEDDEWTSGSAASSDSETIATQNRNLSATQTVSGQEPNPTTAGVTKVAEDGRDEDNYVTDSEAPSSPETPPPRPLPTKPSFKNQAAAIPLRSKSRVNVAASATEGKNGVARGKKNTIANKGHARKKSTGGKPKTTTKRAGTDSSDSRETGLNHGTKTEVEVGNSGTEDLDIIEKGGRIASTAQAEPSASPPLSETVRPIVAAKPTSSTTYSSSTPKASSYPTPSQSFVPSQSHGAGSSVNASVHAPPGFARSRSHLDTGTSARHSHSGRLEGEWGNIWGQWRRAGERSFGEVVDDVFKVVRVEDLVPQRVQSREMVSPAKEMPKAHDVDILESDRSKEAVADENTQTSNMIKSTDPGIIAWESLSGTSRKPQFVLDDEISPRTTPGIRNYKESPLRANHDSPDSMQPTIGSPTIVSPAKGVSESLETDAIEPKSRRESVATTDEANTSRRESVATTDEANTSNPATPGHVISIGPVVRVVEPTPAPSRVGSAGELTLLGGRLLASNAISHSFSKLKRQTSSGRRHTGADTLPANVSMNFSSPSSVQSGARLEPLTSMGDADSMPGNKPSTIRRTSSDRSDRSGLSRGASTPGSPRIEIEDPMEAAGAQQTSPPAQNPKSQQSPLLSSSVLRQLNDAATSRSSKSAHKKQRHSEQQHQHQSQQSGKKNKKSIFFIQSPGDNRNRQASARHGSISGGSEASTEPDGGSFAGSSVGLPGPDSAKSLNRHRLSSVASTATSPLSQEIPHGNVVDDKKAQPAEKSARAKMTHHDKSSTREPPLAPARALSDTAAPSTHRRTSATSKASSSSANLKRTASTAHASGHGHGHGHGHAHRTSIHHMTHVTGGHAKNHTTAAANAAGAKRTDSMSNMAGRLREMKANAAAAISARLEAQQKAEKEKQTEQRNKLLAAKRQRSEPDLLAIQQRLTQQAGQYDDDPDDDDAYEDIEDDGANDSDGANDDDEWSSATDESAKDTGLQIGKIKSKPKRDPAAIAAAKTAAAEEDAKRKRELFAKRAIFGTGGMSGMSMLNPPVSQKDPKHDTTVTSVKPIPRPGGLTNLFEKQRDVLRRGDSMVSLVSKITGEVGSYTNTDITGRTLTLCTTPSPCDSGYEAERRHLIWAWIDVAEQE</sequence>
<keyword evidence="2" id="KW-1185">Reference proteome</keyword>
<reference evidence="1" key="1">
    <citation type="submission" date="2023-04" db="EMBL/GenBank/DDBJ databases">
        <title>Draft Genome sequencing of Naganishia species isolated from polar environments using Oxford Nanopore Technology.</title>
        <authorList>
            <person name="Leo P."/>
            <person name="Venkateswaran K."/>
        </authorList>
    </citation>
    <scope>NUCLEOTIDE SEQUENCE</scope>
    <source>
        <strain evidence="1">MNA-CCFEE 5261</strain>
    </source>
</reference>
<comment type="caution">
    <text evidence="1">The sequence shown here is derived from an EMBL/GenBank/DDBJ whole genome shotgun (WGS) entry which is preliminary data.</text>
</comment>